<comment type="function">
    <text evidence="2">Involved in the biosynthesis of a nickel-pincer cofactor ((SCS)Ni(II) pincer complex). Binds Ni(2+), and functions in nickel delivery to pyridinium-3,5-bisthiocarboxylic acid mononucleotide (P2TMN), to form the mature cofactor. Is thus probably required for the activation of nickel-pincer cofactor-dependent enzymes.</text>
</comment>
<dbReference type="Gene3D" id="3.10.20.300">
    <property type="entry name" value="mk0293 like domain"/>
    <property type="match status" value="1"/>
</dbReference>
<evidence type="ECO:0000313" key="4">
    <source>
        <dbReference type="Proteomes" id="UP001240150"/>
    </source>
</evidence>
<dbReference type="PANTHER" id="PTHR36566:SF1">
    <property type="entry name" value="PYRIDINIUM-3,5-BISTHIOCARBOXYLIC ACID MONONUCLEOTIDE NICKEL INSERTION PROTEIN"/>
    <property type="match status" value="1"/>
</dbReference>
<dbReference type="HAMAP" id="MF_01074">
    <property type="entry name" value="LarC"/>
    <property type="match status" value="1"/>
</dbReference>
<dbReference type="InterPro" id="IPR002822">
    <property type="entry name" value="Ni_insertion"/>
</dbReference>
<dbReference type="EMBL" id="CP126980">
    <property type="protein sequence ID" value="WIM99860.1"/>
    <property type="molecule type" value="Genomic_DNA"/>
</dbReference>
<evidence type="ECO:0000313" key="3">
    <source>
        <dbReference type="EMBL" id="WIM99860.1"/>
    </source>
</evidence>
<comment type="catalytic activity">
    <reaction evidence="2">
        <text>Ni(II)-pyridinium-3,5-bisthiocarboxylate mononucleotide = pyridinium-3,5-bisthiocarboxylate mononucleotide + Ni(2+)</text>
        <dbReference type="Rhea" id="RHEA:54784"/>
        <dbReference type="ChEBI" id="CHEBI:49786"/>
        <dbReference type="ChEBI" id="CHEBI:137372"/>
        <dbReference type="ChEBI" id="CHEBI:137373"/>
        <dbReference type="EC" id="4.99.1.12"/>
    </reaction>
</comment>
<comment type="similarity">
    <text evidence="2">Belongs to the LarC family.</text>
</comment>
<dbReference type="RefSeq" id="WP_284921299.1">
    <property type="nucleotide sequence ID" value="NZ_CP126980.1"/>
</dbReference>
<gene>
    <name evidence="2 3" type="primary">larC</name>
    <name evidence="3" type="ORF">ACTOB_003526</name>
</gene>
<dbReference type="NCBIfam" id="TIGR00299">
    <property type="entry name" value="nickel pincer cofactor biosynthesis protein LarC"/>
    <property type="match status" value="1"/>
</dbReference>
<dbReference type="PANTHER" id="PTHR36566">
    <property type="entry name" value="NICKEL INSERTION PROTEIN-RELATED"/>
    <property type="match status" value="1"/>
</dbReference>
<reference evidence="3 4" key="1">
    <citation type="submission" date="2023-06" db="EMBL/GenBank/DDBJ databases">
        <authorList>
            <person name="Yushchuk O."/>
            <person name="Binda E."/>
            <person name="Ruckert-Reed C."/>
            <person name="Fedorenko V."/>
            <person name="Kalinowski J."/>
            <person name="Marinelli F."/>
        </authorList>
    </citation>
    <scope>NUCLEOTIDE SEQUENCE [LARGE SCALE GENOMIC DNA]</scope>
    <source>
        <strain evidence="3 4">NRRL 3884</strain>
    </source>
</reference>
<name>A0ABY8WSM5_9ACTN</name>
<proteinExistence type="inferred from homology"/>
<dbReference type="Pfam" id="PF01969">
    <property type="entry name" value="Ni_insertion"/>
    <property type="match status" value="1"/>
</dbReference>
<sequence length="401" mass="41082">MNGSDTARHAWIDASAGVAGDMLLGALLDAGAALASVRAAVDAVVPGAVLITTTEVTRAGLRARKAHVQVQVTDPPHRTWASIRTMLGAAGLPPPVRDRATAVFARLAEAEARVHGVPAERVHFHEAGALDAIADVVGVCAALHDLGVTSISASPVAVGSGHVRGAHGLLPVPVPAVTELALGWRVLAGGPGELATPTGMALLRTLATSCEDLPATTLTAAGVGAGGRDRPDRANVVRVLIGTDETAAPHDALLLEANVDDLDPRLWPGVLAGLLDNGADDAWLVPILMKKGRPAHTLGVLCAPDRAPALRTFIFEHTSTLGVRESPRRKTPLDRCFVPVAVAGGQVSVKVGSHAGTIVQVMPEFEDVAALARRLGRPERLLLLEAQAAAAAAGLLPGAPA</sequence>
<accession>A0ABY8WSM5</accession>
<protein>
    <recommendedName>
        <fullName evidence="2">Pyridinium-3,5-bisthiocarboxylic acid mononucleotide nickel insertion protein</fullName>
        <shortName evidence="2">P2TMN nickel insertion protein</shortName>
        <ecNumber evidence="2">4.99.1.12</ecNumber>
    </recommendedName>
    <alternativeName>
        <fullName evidence="2">Nickel-pincer cofactor biosynthesis protein LarC</fullName>
    </alternativeName>
</protein>
<dbReference type="Gene3D" id="3.30.70.1380">
    <property type="entry name" value="Transcriptional regulatory protein pf0864 domain like"/>
    <property type="match status" value="1"/>
</dbReference>
<keyword evidence="2" id="KW-0456">Lyase</keyword>
<dbReference type="EC" id="4.99.1.12" evidence="2"/>
<dbReference type="Proteomes" id="UP001240150">
    <property type="component" value="Chromosome"/>
</dbReference>
<evidence type="ECO:0000256" key="2">
    <source>
        <dbReference type="HAMAP-Rule" id="MF_01074"/>
    </source>
</evidence>
<organism evidence="3 4">
    <name type="scientific">Actinoplanes oblitus</name>
    <dbReference type="NCBI Taxonomy" id="3040509"/>
    <lineage>
        <taxon>Bacteria</taxon>
        <taxon>Bacillati</taxon>
        <taxon>Actinomycetota</taxon>
        <taxon>Actinomycetes</taxon>
        <taxon>Micromonosporales</taxon>
        <taxon>Micromonosporaceae</taxon>
        <taxon>Actinoplanes</taxon>
    </lineage>
</organism>
<evidence type="ECO:0000256" key="1">
    <source>
        <dbReference type="ARBA" id="ARBA00022596"/>
    </source>
</evidence>
<keyword evidence="1 2" id="KW-0533">Nickel</keyword>
<keyword evidence="4" id="KW-1185">Reference proteome</keyword>